<organism evidence="4 5">
    <name type="scientific">Streptomyces hoynatensis</name>
    <dbReference type="NCBI Taxonomy" id="1141874"/>
    <lineage>
        <taxon>Bacteria</taxon>
        <taxon>Bacillati</taxon>
        <taxon>Actinomycetota</taxon>
        <taxon>Actinomycetes</taxon>
        <taxon>Kitasatosporales</taxon>
        <taxon>Streptomycetaceae</taxon>
        <taxon>Streptomyces</taxon>
    </lineage>
</organism>
<keyword evidence="5" id="KW-1185">Reference proteome</keyword>
<dbReference type="AlphaFoldDB" id="A0A3A9ZEW9"/>
<feature type="domain" description="Adenylyltransferase AadA C-terminal" evidence="3">
    <location>
        <begin position="224"/>
        <end position="267"/>
    </location>
</feature>
<evidence type="ECO:0000259" key="3">
    <source>
        <dbReference type="Pfam" id="PF13427"/>
    </source>
</evidence>
<name>A0A3A9ZEW9_9ACTN</name>
<dbReference type="Pfam" id="PF13427">
    <property type="entry name" value="AadA_C"/>
    <property type="match status" value="1"/>
</dbReference>
<dbReference type="InterPro" id="IPR002934">
    <property type="entry name" value="Polymerase_NTP_transf_dom"/>
</dbReference>
<gene>
    <name evidence="4" type="ORF">D7294_05165</name>
</gene>
<dbReference type="GO" id="GO:0016779">
    <property type="term" value="F:nucleotidyltransferase activity"/>
    <property type="evidence" value="ECO:0007669"/>
    <property type="project" value="InterPro"/>
</dbReference>
<comment type="caution">
    <text evidence="4">The sequence shown here is derived from an EMBL/GenBank/DDBJ whole genome shotgun (WGS) entry which is preliminary data.</text>
</comment>
<protein>
    <submittedName>
        <fullName evidence="4">DUF4111 domain-containing protein</fullName>
    </submittedName>
</protein>
<keyword evidence="1" id="KW-0808">Transferase</keyword>
<dbReference type="Pfam" id="PF01909">
    <property type="entry name" value="NTP_transf_2"/>
    <property type="match status" value="1"/>
</dbReference>
<dbReference type="InterPro" id="IPR025184">
    <property type="entry name" value="AadA_C"/>
</dbReference>
<evidence type="ECO:0000259" key="2">
    <source>
        <dbReference type="Pfam" id="PF01909"/>
    </source>
</evidence>
<dbReference type="InterPro" id="IPR043519">
    <property type="entry name" value="NT_sf"/>
</dbReference>
<dbReference type="Proteomes" id="UP000272474">
    <property type="component" value="Unassembled WGS sequence"/>
</dbReference>
<accession>A0A3A9ZEW9</accession>
<dbReference type="RefSeq" id="WP_120675935.1">
    <property type="nucleotide sequence ID" value="NZ_RBAL01000002.1"/>
</dbReference>
<sequence length="300" mass="32545">MPHPDALRLARRYLATADRLLPGRIGGFYLVGSAALGAWRPGRSDVDFVAVTEGEFGDPELRRLRLLHPVGNATAVARAVLRARPGVPGTMNGAFVPAAELGRPVTEIRPIASHTGHSFRRGAAFDVNPVMWQVLRERGVALRGPEPAALGLDPEPGRLREWNLGNLRGYWRRWGEWALMYGLPGERAGERAGALAGRRGRGPRLPARLLAGHATVWGTLGPPRLHHTLATGEVISKEAAGEYALGALPGRWHPLIRLALARRRGEPEPAGLGPELADPARRIRHTGAFVLEVIADAERR</sequence>
<reference evidence="4 5" key="1">
    <citation type="journal article" date="2014" name="Int. J. Syst. Evol. Microbiol.">
        <title>Streptomyces hoynatensis sp. nov., isolated from deep marine sediment.</title>
        <authorList>
            <person name="Veyisoglu A."/>
            <person name="Sahin N."/>
        </authorList>
    </citation>
    <scope>NUCLEOTIDE SEQUENCE [LARGE SCALE GENOMIC DNA]</scope>
    <source>
        <strain evidence="4 5">KCTC 29097</strain>
    </source>
</reference>
<feature type="domain" description="Polymerase nucleotidyl transferase" evidence="2">
    <location>
        <begin position="25"/>
        <end position="58"/>
    </location>
</feature>
<evidence type="ECO:0000313" key="5">
    <source>
        <dbReference type="Proteomes" id="UP000272474"/>
    </source>
</evidence>
<proteinExistence type="predicted"/>
<dbReference type="EMBL" id="RBAL01000002">
    <property type="protein sequence ID" value="RKN45836.1"/>
    <property type="molecule type" value="Genomic_DNA"/>
</dbReference>
<dbReference type="SUPFAM" id="SSF81301">
    <property type="entry name" value="Nucleotidyltransferase"/>
    <property type="match status" value="1"/>
</dbReference>
<evidence type="ECO:0000313" key="4">
    <source>
        <dbReference type="EMBL" id="RKN45836.1"/>
    </source>
</evidence>
<evidence type="ECO:0000256" key="1">
    <source>
        <dbReference type="ARBA" id="ARBA00022679"/>
    </source>
</evidence>
<dbReference type="OrthoDB" id="4184922at2"/>